<evidence type="ECO:0000313" key="1">
    <source>
        <dbReference type="EMBL" id="KAJ0177519.1"/>
    </source>
</evidence>
<dbReference type="EMBL" id="CM034398">
    <property type="protein sequence ID" value="KAJ0177519.1"/>
    <property type="molecule type" value="Genomic_DNA"/>
</dbReference>
<reference evidence="1 2" key="1">
    <citation type="journal article" date="2021" name="Front. Genet.">
        <title>Chromosome-Level Genome Assembly Reveals Significant Gene Expansion in the Toll and IMD Signaling Pathways of Dendrolimus kikuchii.</title>
        <authorList>
            <person name="Zhou J."/>
            <person name="Wu P."/>
            <person name="Xiong Z."/>
            <person name="Liu N."/>
            <person name="Zhao N."/>
            <person name="Ji M."/>
            <person name="Qiu Y."/>
            <person name="Yang B."/>
        </authorList>
    </citation>
    <scope>NUCLEOTIDE SEQUENCE [LARGE SCALE GENOMIC DNA]</scope>
    <source>
        <strain evidence="1">Ann1</strain>
    </source>
</reference>
<keyword evidence="2" id="KW-1185">Reference proteome</keyword>
<comment type="caution">
    <text evidence="1">The sequence shown here is derived from an EMBL/GenBank/DDBJ whole genome shotgun (WGS) entry which is preliminary data.</text>
</comment>
<name>A0ACC1D1B8_9NEOP</name>
<gene>
    <name evidence="1" type="ORF">K1T71_007528</name>
</gene>
<accession>A0ACC1D1B8</accession>
<proteinExistence type="predicted"/>
<evidence type="ECO:0000313" key="2">
    <source>
        <dbReference type="Proteomes" id="UP000824533"/>
    </source>
</evidence>
<organism evidence="1 2">
    <name type="scientific">Dendrolimus kikuchii</name>
    <dbReference type="NCBI Taxonomy" id="765133"/>
    <lineage>
        <taxon>Eukaryota</taxon>
        <taxon>Metazoa</taxon>
        <taxon>Ecdysozoa</taxon>
        <taxon>Arthropoda</taxon>
        <taxon>Hexapoda</taxon>
        <taxon>Insecta</taxon>
        <taxon>Pterygota</taxon>
        <taxon>Neoptera</taxon>
        <taxon>Endopterygota</taxon>
        <taxon>Lepidoptera</taxon>
        <taxon>Glossata</taxon>
        <taxon>Ditrysia</taxon>
        <taxon>Bombycoidea</taxon>
        <taxon>Lasiocampidae</taxon>
        <taxon>Dendrolimus</taxon>
    </lineage>
</organism>
<sequence>MFLVLLSLILVTGFVWLWFRWRRVKMYWSSRGVPSEPPHPLMGSLAFLQRENVGVWMRKLYTRFDSPYVGIWLFWRPALVINSPEIARRVLVKDADVFRNRFLSSGKSDPIGGMNIFTVNDPVWTAVRRRLTVVFTGSKLRAMQELIIRKADDFVQRIHREIQTGEPIHIRGICTDYTTDIVGESAFGLSSEATKTGDSALRRITREFSAFSVYRGLCWSSIFFIPELVDIFRLTFFPPESTEFLKKLFRAIVEQRGGYGREVREPRDLFDALLKMKYEAAKDDEEMSEELLLAQAAIFVQGGFETSASALTFAFYEMTHNRHAQERLYEELVEAKRRLGGKEFDSSTLAEMPYLNAVIKETLRKYPPMGWLDRISSKQYRVDDKLTLPAGSVVYVNAVGLQADPDHFPQPEQYDPDRFLPENERSIPPYTYMPFGDGPRNCIGMRFAQQTMRFGLAKTFLAFHLEPLPKTPKPNEVQIEKNGLFLVPGEKLSVRFIPRPPLAH</sequence>
<dbReference type="Proteomes" id="UP000824533">
    <property type="component" value="Linkage Group LG12"/>
</dbReference>
<protein>
    <submittedName>
        <fullName evidence="1">Uncharacterized protein</fullName>
    </submittedName>
</protein>